<dbReference type="GO" id="GO:0005975">
    <property type="term" value="P:carbohydrate metabolic process"/>
    <property type="evidence" value="ECO:0007669"/>
    <property type="project" value="InterPro"/>
</dbReference>
<sequence length="796" mass="87632">MLFALTPLVLLTHHVSPAFAVRYAKRANTSDVLDWVNPLIGSQAGGNVFSGATLPYGMVKAVADVDGENTGGFSTDGSHVTGFSALHDSGTGGNPSLGNFPIFPQICPSDDINSCKFPIAARATNYRNDSIVAKPGYFGVTLDNGIKADMTVSEHAALFRFDFSGSAPGNGTLDPVITLDLTDLWASRQNASISVEAGEDSESGRIKGNGTFLPSFGAGSYIAYFCLDLAGGTIKDSGVWVNDRAGTEPKNLYVTRGFNLFYLQAGGFVRFKGPVTGSISARMGISFIGTEQACQNAETEIPGPEFDFDGLVESAQDAWREKLAPISIQTGGIDNSMLISFWSAVYRTMISPQDYSGENPDWTSDEPYFDSFYCIWDMWRVQLPFLTVVDPLQQSRIVRSLLDTYQHRGWLPDCMMSTCKGWTQGGSDADNVLVDAYVKNLTGIDWKLAYEAIVNDAENEPLEWSIEGRGGLASWKRLGYIPYLDFDPNGFGTNSRSISRTLEYAYNDFNLATLAEGLGKDTYIKYLGRSSNWQNLFKPEQTSVINGTDPGFIGFFQPKYLNGTWGYQDPIACSPLASFCSLTSNPSETFESSAWEYMFFVPHDIRKIVELLGGEETFLRRLDFFHTSGLADIGNEPVFLTVYMPHFAGRPGLSAKRAHDYIPSRFNASLAGLPGNDDSGAMASFTLFSTIGLFPNPGQNVYFIIPPFFESVSITSPLTNKTATIRNVNFDKEYNNIYVQKATLNGEEYTKNWIGHEFFTEGWMLELELGSEESEWGTREEDRPPSVSTGSVEYMM</sequence>
<dbReference type="GO" id="GO:0030246">
    <property type="term" value="F:carbohydrate binding"/>
    <property type="evidence" value="ECO:0007669"/>
    <property type="project" value="InterPro"/>
</dbReference>
<proteinExistence type="predicted"/>
<dbReference type="EMBL" id="MU005570">
    <property type="protein sequence ID" value="KAF2690793.1"/>
    <property type="molecule type" value="Genomic_DNA"/>
</dbReference>
<dbReference type="Gene3D" id="1.20.1050.60">
    <property type="entry name" value="alpha-1,2-mannosidase"/>
    <property type="match status" value="1"/>
</dbReference>
<gene>
    <name evidence="5" type="ORF">K458DRAFT_288830</name>
</gene>
<keyword evidence="6" id="KW-1185">Reference proteome</keyword>
<evidence type="ECO:0000313" key="5">
    <source>
        <dbReference type="EMBL" id="KAF2690793.1"/>
    </source>
</evidence>
<keyword evidence="5" id="KW-0378">Hydrolase</keyword>
<dbReference type="Gene3D" id="2.70.98.10">
    <property type="match status" value="1"/>
</dbReference>
<feature type="chain" id="PRO_5026012408" evidence="2">
    <location>
        <begin position="21"/>
        <end position="796"/>
    </location>
</feature>
<feature type="domain" description="Glycosyl hydrolase family 92 N-terminal" evidence="4">
    <location>
        <begin position="35"/>
        <end position="286"/>
    </location>
</feature>
<evidence type="ECO:0000259" key="3">
    <source>
        <dbReference type="Pfam" id="PF07971"/>
    </source>
</evidence>
<dbReference type="AlphaFoldDB" id="A0A6G1JKW4"/>
<dbReference type="GO" id="GO:0005634">
    <property type="term" value="C:nucleus"/>
    <property type="evidence" value="ECO:0007669"/>
    <property type="project" value="TreeGrafter"/>
</dbReference>
<evidence type="ECO:0000256" key="2">
    <source>
        <dbReference type="SAM" id="SignalP"/>
    </source>
</evidence>
<protein>
    <submittedName>
        <fullName evidence="5">Glycoside hydrolase family 92 protein</fullName>
    </submittedName>
</protein>
<dbReference type="OrthoDB" id="449263at2759"/>
<dbReference type="GO" id="GO:0005829">
    <property type="term" value="C:cytosol"/>
    <property type="evidence" value="ECO:0007669"/>
    <property type="project" value="TreeGrafter"/>
</dbReference>
<keyword evidence="2" id="KW-0732">Signal</keyword>
<dbReference type="PANTHER" id="PTHR12143:SF23">
    <property type="entry name" value="PUTATIVE-RELATED"/>
    <property type="match status" value="1"/>
</dbReference>
<dbReference type="NCBIfam" id="TIGR01180">
    <property type="entry name" value="aman2_put"/>
    <property type="match status" value="1"/>
</dbReference>
<dbReference type="GO" id="GO:0000224">
    <property type="term" value="F:peptide-N4-(N-acetyl-beta-glucosaminyl)asparagine amidase activity"/>
    <property type="evidence" value="ECO:0007669"/>
    <property type="project" value="TreeGrafter"/>
</dbReference>
<feature type="signal peptide" evidence="2">
    <location>
        <begin position="1"/>
        <end position="20"/>
    </location>
</feature>
<reference evidence="5" key="1">
    <citation type="journal article" date="2020" name="Stud. Mycol.">
        <title>101 Dothideomycetes genomes: a test case for predicting lifestyles and emergence of pathogens.</title>
        <authorList>
            <person name="Haridas S."/>
            <person name="Albert R."/>
            <person name="Binder M."/>
            <person name="Bloem J."/>
            <person name="Labutti K."/>
            <person name="Salamov A."/>
            <person name="Andreopoulos B."/>
            <person name="Baker S."/>
            <person name="Barry K."/>
            <person name="Bills G."/>
            <person name="Bluhm B."/>
            <person name="Cannon C."/>
            <person name="Castanera R."/>
            <person name="Culley D."/>
            <person name="Daum C."/>
            <person name="Ezra D."/>
            <person name="Gonzalez J."/>
            <person name="Henrissat B."/>
            <person name="Kuo A."/>
            <person name="Liang C."/>
            <person name="Lipzen A."/>
            <person name="Lutzoni F."/>
            <person name="Magnuson J."/>
            <person name="Mondo S."/>
            <person name="Nolan M."/>
            <person name="Ohm R."/>
            <person name="Pangilinan J."/>
            <person name="Park H.-J."/>
            <person name="Ramirez L."/>
            <person name="Alfaro M."/>
            <person name="Sun H."/>
            <person name="Tritt A."/>
            <person name="Yoshinaga Y."/>
            <person name="Zwiers L.-H."/>
            <person name="Turgeon B."/>
            <person name="Goodwin S."/>
            <person name="Spatafora J."/>
            <person name="Crous P."/>
            <person name="Grigoriev I."/>
        </authorList>
    </citation>
    <scope>NUCLEOTIDE SEQUENCE</scope>
    <source>
        <strain evidence="5">CBS 122367</strain>
    </source>
</reference>
<dbReference type="GO" id="GO:0006516">
    <property type="term" value="P:glycoprotein catabolic process"/>
    <property type="evidence" value="ECO:0007669"/>
    <property type="project" value="TreeGrafter"/>
</dbReference>
<dbReference type="FunFam" id="3.30.2080.10:FF:000001">
    <property type="entry name" value="Alpha-1,2-mannosidase subfamily"/>
    <property type="match status" value="1"/>
</dbReference>
<dbReference type="FunFam" id="1.20.1050.60:FF:000002">
    <property type="entry name" value="Glycosyl hydrolase family 92"/>
    <property type="match status" value="1"/>
</dbReference>
<dbReference type="InterPro" id="IPR008928">
    <property type="entry name" value="6-hairpin_glycosidase_sf"/>
</dbReference>
<dbReference type="Pfam" id="PF07971">
    <property type="entry name" value="Glyco_hydro_92"/>
    <property type="match status" value="1"/>
</dbReference>
<dbReference type="FunFam" id="1.20.1610.10:FF:000002">
    <property type="entry name" value="Alpha-1,2-mannosidase family protein"/>
    <property type="match status" value="1"/>
</dbReference>
<dbReference type="Gene3D" id="1.20.1610.10">
    <property type="entry name" value="alpha-1,2-mannosidases domains"/>
    <property type="match status" value="1"/>
</dbReference>
<accession>A0A6G1JKW4</accession>
<dbReference type="PANTHER" id="PTHR12143">
    <property type="entry name" value="PEPTIDE N-GLYCANASE PNGASE -RELATED"/>
    <property type="match status" value="1"/>
</dbReference>
<dbReference type="InterPro" id="IPR041371">
    <property type="entry name" value="GH92_N"/>
</dbReference>
<dbReference type="FunFam" id="2.70.98.10:FF:000010">
    <property type="entry name" value="Alpha-1,2-mannosidase family protein"/>
    <property type="match status" value="1"/>
</dbReference>
<dbReference type="Gene3D" id="3.30.2080.10">
    <property type="entry name" value="GH92 mannosidase domain"/>
    <property type="match status" value="1"/>
</dbReference>
<feature type="domain" description="Glycosyl hydrolase family 92" evidence="3">
    <location>
        <begin position="292"/>
        <end position="770"/>
    </location>
</feature>
<dbReference type="Pfam" id="PF17678">
    <property type="entry name" value="Glyco_hydro_92N"/>
    <property type="match status" value="1"/>
</dbReference>
<feature type="region of interest" description="Disordered" evidence="1">
    <location>
        <begin position="771"/>
        <end position="796"/>
    </location>
</feature>
<dbReference type="InterPro" id="IPR050883">
    <property type="entry name" value="PNGase"/>
</dbReference>
<evidence type="ECO:0000256" key="1">
    <source>
        <dbReference type="SAM" id="MobiDB-lite"/>
    </source>
</evidence>
<evidence type="ECO:0000259" key="4">
    <source>
        <dbReference type="Pfam" id="PF17678"/>
    </source>
</evidence>
<dbReference type="Proteomes" id="UP000799291">
    <property type="component" value="Unassembled WGS sequence"/>
</dbReference>
<dbReference type="InterPro" id="IPR012939">
    <property type="entry name" value="Glyco_hydro_92"/>
</dbReference>
<dbReference type="SUPFAM" id="SSF48208">
    <property type="entry name" value="Six-hairpin glycosidases"/>
    <property type="match status" value="1"/>
</dbReference>
<dbReference type="InterPro" id="IPR014718">
    <property type="entry name" value="GH-type_carb-bd"/>
</dbReference>
<evidence type="ECO:0000313" key="6">
    <source>
        <dbReference type="Proteomes" id="UP000799291"/>
    </source>
</evidence>
<dbReference type="InterPro" id="IPR005887">
    <property type="entry name" value="GH92_a_mannosidase_put"/>
</dbReference>
<name>A0A6G1JKW4_9PLEO</name>
<feature type="compositionally biased region" description="Polar residues" evidence="1">
    <location>
        <begin position="786"/>
        <end position="796"/>
    </location>
</feature>
<organism evidence="5 6">
    <name type="scientific">Lentithecium fluviatile CBS 122367</name>
    <dbReference type="NCBI Taxonomy" id="1168545"/>
    <lineage>
        <taxon>Eukaryota</taxon>
        <taxon>Fungi</taxon>
        <taxon>Dikarya</taxon>
        <taxon>Ascomycota</taxon>
        <taxon>Pezizomycotina</taxon>
        <taxon>Dothideomycetes</taxon>
        <taxon>Pleosporomycetidae</taxon>
        <taxon>Pleosporales</taxon>
        <taxon>Massarineae</taxon>
        <taxon>Lentitheciaceae</taxon>
        <taxon>Lentithecium</taxon>
    </lineage>
</organism>